<reference evidence="4" key="1">
    <citation type="submission" date="2017-04" db="EMBL/GenBank/DDBJ databases">
        <authorList>
            <person name="Varghese N."/>
            <person name="Submissions S."/>
        </authorList>
    </citation>
    <scope>NUCLEOTIDE SEQUENCE [LARGE SCALE GENOMIC DNA]</scope>
    <source>
        <strain evidence="4">LMG 29540</strain>
    </source>
</reference>
<dbReference type="InterPro" id="IPR050259">
    <property type="entry name" value="SDR"/>
</dbReference>
<dbReference type="PROSITE" id="PS00061">
    <property type="entry name" value="ADH_SHORT"/>
    <property type="match status" value="1"/>
</dbReference>
<evidence type="ECO:0000256" key="1">
    <source>
        <dbReference type="ARBA" id="ARBA00006484"/>
    </source>
</evidence>
<dbReference type="STRING" id="1515439.SAMN06265784_102519"/>
<dbReference type="PANTHER" id="PTHR42879">
    <property type="entry name" value="3-OXOACYL-(ACYL-CARRIER-PROTEIN) REDUCTASE"/>
    <property type="match status" value="1"/>
</dbReference>
<evidence type="ECO:0000256" key="2">
    <source>
        <dbReference type="RuleBase" id="RU000363"/>
    </source>
</evidence>
<dbReference type="EMBL" id="FXAT01000002">
    <property type="protein sequence ID" value="SMG26336.1"/>
    <property type="molecule type" value="Genomic_DNA"/>
</dbReference>
<organism evidence="3 4">
    <name type="scientific">Paraburkholderia susongensis</name>
    <dbReference type="NCBI Taxonomy" id="1515439"/>
    <lineage>
        <taxon>Bacteria</taxon>
        <taxon>Pseudomonadati</taxon>
        <taxon>Pseudomonadota</taxon>
        <taxon>Betaproteobacteria</taxon>
        <taxon>Burkholderiales</taxon>
        <taxon>Burkholderiaceae</taxon>
        <taxon>Paraburkholderia</taxon>
    </lineage>
</organism>
<dbReference type="InterPro" id="IPR020904">
    <property type="entry name" value="Sc_DH/Rdtase_CS"/>
</dbReference>
<protein>
    <submittedName>
        <fullName evidence="3">3-oxoacyl-[acyl-carrier protein] reductase</fullName>
    </submittedName>
</protein>
<dbReference type="SUPFAM" id="SSF51735">
    <property type="entry name" value="NAD(P)-binding Rossmann-fold domains"/>
    <property type="match status" value="1"/>
</dbReference>
<dbReference type="GO" id="GO:0032787">
    <property type="term" value="P:monocarboxylic acid metabolic process"/>
    <property type="evidence" value="ECO:0007669"/>
    <property type="project" value="UniProtKB-ARBA"/>
</dbReference>
<proteinExistence type="inferred from homology"/>
<dbReference type="Proteomes" id="UP000193228">
    <property type="component" value="Unassembled WGS sequence"/>
</dbReference>
<keyword evidence="4" id="KW-1185">Reference proteome</keyword>
<dbReference type="AlphaFoldDB" id="A0A1X7JF93"/>
<dbReference type="PANTHER" id="PTHR42879:SF2">
    <property type="entry name" value="3-OXOACYL-[ACYL-CARRIER-PROTEIN] REDUCTASE FABG"/>
    <property type="match status" value="1"/>
</dbReference>
<evidence type="ECO:0000313" key="3">
    <source>
        <dbReference type="EMBL" id="SMG26336.1"/>
    </source>
</evidence>
<accession>A0A1X7JF93</accession>
<dbReference type="PRINTS" id="PR00080">
    <property type="entry name" value="SDRFAMILY"/>
</dbReference>
<dbReference type="InterPro" id="IPR002347">
    <property type="entry name" value="SDR_fam"/>
</dbReference>
<sequence length="251" mass="26577">MMSLLDKKVALITGAGDGMGRAHALLLAERGADIVVADLRGDTAENTAEQVRKLGRRVHVAVFDVADVGALKVAVAGAVNALGPIDILVNNAGYGRRMQTEDIDDAEFDRMMAVHVRGSFFCAQAVLPDMKARRYGKIINISSIWGMTGAAVSPHYCAAKAALLGLTKAWAKEWAPWNIHVNAVAPGGVLSGGPVKLDDQATLKAKQEKVPLKRFCEPIEISYAVAYLASPEADFLTGQVISPNGGETIVG</sequence>
<dbReference type="Pfam" id="PF00106">
    <property type="entry name" value="adh_short"/>
    <property type="match status" value="1"/>
</dbReference>
<dbReference type="Gene3D" id="3.40.50.720">
    <property type="entry name" value="NAD(P)-binding Rossmann-like Domain"/>
    <property type="match status" value="1"/>
</dbReference>
<dbReference type="FunFam" id="3.40.50.720:FF:000084">
    <property type="entry name" value="Short-chain dehydrogenase reductase"/>
    <property type="match status" value="1"/>
</dbReference>
<gene>
    <name evidence="3" type="ORF">SAMN06265784_102519</name>
</gene>
<comment type="similarity">
    <text evidence="1 2">Belongs to the short-chain dehydrogenases/reductases (SDR) family.</text>
</comment>
<evidence type="ECO:0000313" key="4">
    <source>
        <dbReference type="Proteomes" id="UP000193228"/>
    </source>
</evidence>
<dbReference type="PRINTS" id="PR00081">
    <property type="entry name" value="GDHRDH"/>
</dbReference>
<dbReference type="InterPro" id="IPR036291">
    <property type="entry name" value="NAD(P)-bd_dom_sf"/>
</dbReference>
<dbReference type="CDD" id="cd05233">
    <property type="entry name" value="SDR_c"/>
    <property type="match status" value="1"/>
</dbReference>
<name>A0A1X7JF93_9BURK</name>